<dbReference type="GO" id="GO:0035673">
    <property type="term" value="F:oligopeptide transmembrane transporter activity"/>
    <property type="evidence" value="ECO:0007669"/>
    <property type="project" value="InterPro"/>
</dbReference>
<evidence type="ECO:0000256" key="8">
    <source>
        <dbReference type="ARBA" id="ARBA00023136"/>
    </source>
</evidence>
<feature type="transmembrane region" description="Helical" evidence="10">
    <location>
        <begin position="389"/>
        <end position="412"/>
    </location>
</feature>
<dbReference type="AlphaFoldDB" id="A0A317XIH7"/>
<comment type="subcellular location">
    <subcellularLocation>
        <location evidence="1">Membrane</location>
        <topology evidence="1">Multi-pass membrane protein</topology>
    </subcellularLocation>
</comment>
<feature type="transmembrane region" description="Helical" evidence="10">
    <location>
        <begin position="360"/>
        <end position="377"/>
    </location>
</feature>
<dbReference type="OrthoDB" id="9986677at2759"/>
<evidence type="ECO:0000256" key="3">
    <source>
        <dbReference type="ARBA" id="ARBA00022448"/>
    </source>
</evidence>
<keyword evidence="6" id="KW-0653">Protein transport</keyword>
<organism evidence="11 12">
    <name type="scientific">Testicularia cyperi</name>
    <dbReference type="NCBI Taxonomy" id="1882483"/>
    <lineage>
        <taxon>Eukaryota</taxon>
        <taxon>Fungi</taxon>
        <taxon>Dikarya</taxon>
        <taxon>Basidiomycota</taxon>
        <taxon>Ustilaginomycotina</taxon>
        <taxon>Ustilaginomycetes</taxon>
        <taxon>Ustilaginales</taxon>
        <taxon>Anthracoideaceae</taxon>
        <taxon>Testicularia</taxon>
    </lineage>
</organism>
<feature type="transmembrane region" description="Helical" evidence="10">
    <location>
        <begin position="180"/>
        <end position="197"/>
    </location>
</feature>
<dbReference type="InterPro" id="IPR004648">
    <property type="entry name" value="Oligpept_transpt"/>
</dbReference>
<feature type="region of interest" description="Disordered" evidence="9">
    <location>
        <begin position="1"/>
        <end position="128"/>
    </location>
</feature>
<evidence type="ECO:0000256" key="4">
    <source>
        <dbReference type="ARBA" id="ARBA00022692"/>
    </source>
</evidence>
<comment type="similarity">
    <text evidence="2">Belongs to the oligopeptide OPT transporter family.</text>
</comment>
<accession>A0A317XIH7</accession>
<dbReference type="InParanoid" id="A0A317XIH7"/>
<dbReference type="PANTHER" id="PTHR22601">
    <property type="entry name" value="ISP4 LIKE PROTEIN"/>
    <property type="match status" value="1"/>
</dbReference>
<feature type="transmembrane region" description="Helical" evidence="10">
    <location>
        <begin position="576"/>
        <end position="596"/>
    </location>
</feature>
<feature type="transmembrane region" description="Helical" evidence="10">
    <location>
        <begin position="464"/>
        <end position="486"/>
    </location>
</feature>
<keyword evidence="8 10" id="KW-0472">Membrane</keyword>
<keyword evidence="4 10" id="KW-0812">Transmembrane</keyword>
<gene>
    <name evidence="11" type="ORF">BCV70DRAFT_194258</name>
</gene>
<evidence type="ECO:0000256" key="10">
    <source>
        <dbReference type="SAM" id="Phobius"/>
    </source>
</evidence>
<feature type="transmembrane region" description="Helical" evidence="10">
    <location>
        <begin position="149"/>
        <end position="173"/>
    </location>
</feature>
<feature type="compositionally biased region" description="Polar residues" evidence="9">
    <location>
        <begin position="7"/>
        <end position="19"/>
    </location>
</feature>
<feature type="transmembrane region" description="Helical" evidence="10">
    <location>
        <begin position="516"/>
        <end position="536"/>
    </location>
</feature>
<feature type="transmembrane region" description="Helical" evidence="10">
    <location>
        <begin position="628"/>
        <end position="650"/>
    </location>
</feature>
<name>A0A317XIH7_9BASI</name>
<feature type="transmembrane region" description="Helical" evidence="10">
    <location>
        <begin position="256"/>
        <end position="279"/>
    </location>
</feature>
<dbReference type="InterPro" id="IPR004813">
    <property type="entry name" value="OPT"/>
</dbReference>
<dbReference type="NCBIfam" id="TIGR00728">
    <property type="entry name" value="OPT_sfam"/>
    <property type="match status" value="1"/>
</dbReference>
<evidence type="ECO:0000256" key="2">
    <source>
        <dbReference type="ARBA" id="ARBA00008807"/>
    </source>
</evidence>
<protein>
    <submittedName>
        <fullName evidence="11">Putative OPT1-high-affinity glutathione transporter</fullName>
    </submittedName>
</protein>
<dbReference type="EMBL" id="KZ819200">
    <property type="protein sequence ID" value="PWY98113.1"/>
    <property type="molecule type" value="Genomic_DNA"/>
</dbReference>
<reference evidence="11 12" key="1">
    <citation type="journal article" date="2018" name="Mol. Biol. Evol.">
        <title>Broad Genomic Sampling Reveals a Smut Pathogenic Ancestry of the Fungal Clade Ustilaginomycotina.</title>
        <authorList>
            <person name="Kijpornyongpan T."/>
            <person name="Mondo S.J."/>
            <person name="Barry K."/>
            <person name="Sandor L."/>
            <person name="Lee J."/>
            <person name="Lipzen A."/>
            <person name="Pangilinan J."/>
            <person name="LaButti K."/>
            <person name="Hainaut M."/>
            <person name="Henrissat B."/>
            <person name="Grigoriev I.V."/>
            <person name="Spatafora J.W."/>
            <person name="Aime M.C."/>
        </authorList>
    </citation>
    <scope>NUCLEOTIDE SEQUENCE [LARGE SCALE GENOMIC DNA]</scope>
    <source>
        <strain evidence="11 12">MCA 3645</strain>
    </source>
</reference>
<keyword evidence="12" id="KW-1185">Reference proteome</keyword>
<keyword evidence="7 10" id="KW-1133">Transmembrane helix</keyword>
<evidence type="ECO:0000313" key="11">
    <source>
        <dbReference type="EMBL" id="PWY98113.1"/>
    </source>
</evidence>
<keyword evidence="5" id="KW-0571">Peptide transport</keyword>
<evidence type="ECO:0000256" key="9">
    <source>
        <dbReference type="SAM" id="MobiDB-lite"/>
    </source>
</evidence>
<sequence length="826" mass="91676">MPESSRHSSPGGTEPNQTLPYIARRSRPQSRPRTGQAFQLGHDSDEDATQDDGEKRDVDSLEKANRASEADDDDEDDEEALMLGPASASRADGSSSEAYEMVSNKSRTRSRRGRHVSTGSISDKYDPDDPMHLVSKAVPEHDDPTLPALTWRAIAIGSFFCVIGAAIAQLFFYKSNSPSFSAYFVVLVSLPMGRWLANNLPERTVKLGPLEFELNPGPFSIKEHMLVAIIASSGATSAYASDIINIQELFYHQHMYWLASLTLLLTTQVLGFGFAGLVTNLLVKPTPMIFPSTLVTCSLFHTLHDKKSPHTRSRLRFFVFAFIGAFLYQFLPALLAPTLSSVAFLCLLDNRNSVFRNLSSGYHGLGFLNFTFDWNAAGMSGPFFQPWWAAVNFYVGLAGMMYLVMPIVYWGFNLWDAQSFPAMLGSGLFTKDFKKFAIDSLLNSDNTLNRDAWEAQKPMLLTPYFALSYGIGFATLTSTVTHVLLWHWKDIKKAATNPVHDDVHNRLMQAYPSVPARWYLITFGISTTASILMVILTPSLQLPVWALLLAIVMGLLFIAPLGILRAVSDTGVGLNIISEFVIGYLMPGNPIGNILFKTMAYMSLNQALDLVTDLKLGHYLKVPPKHMFMAQLLGTAIGCVVNLIVVNIVLDPASGYRAFLDGTVEDPSGQWDGRKVHIFFSASVIWGLIGPSEFFSGKYNVLYFGFLIGAILPVIPYVLYRRYKTKWLPQVAFPIILHSAALPPAVPTNIIMTGFFFSWLSQKHLREKHPAWFEKFNYVLSAALDAGSSINALAIFFLTLTVLKYAPVPHWAANPLQDAEHCKPDL</sequence>
<feature type="compositionally biased region" description="Basic and acidic residues" evidence="9">
    <location>
        <begin position="52"/>
        <end position="69"/>
    </location>
</feature>
<feature type="transmembrane region" description="Helical" evidence="10">
    <location>
        <begin position="778"/>
        <end position="803"/>
    </location>
</feature>
<feature type="compositionally biased region" description="Acidic residues" evidence="9">
    <location>
        <begin position="70"/>
        <end position="80"/>
    </location>
</feature>
<feature type="transmembrane region" description="Helical" evidence="10">
    <location>
        <begin position="701"/>
        <end position="720"/>
    </location>
</feature>
<dbReference type="GO" id="GO:0016020">
    <property type="term" value="C:membrane"/>
    <property type="evidence" value="ECO:0007669"/>
    <property type="project" value="UniProtKB-SubCell"/>
</dbReference>
<evidence type="ECO:0000256" key="1">
    <source>
        <dbReference type="ARBA" id="ARBA00004141"/>
    </source>
</evidence>
<feature type="transmembrane region" description="Helical" evidence="10">
    <location>
        <begin position="315"/>
        <end position="340"/>
    </location>
</feature>
<keyword evidence="3" id="KW-0813">Transport</keyword>
<evidence type="ECO:0000256" key="6">
    <source>
        <dbReference type="ARBA" id="ARBA00022927"/>
    </source>
</evidence>
<dbReference type="Proteomes" id="UP000246740">
    <property type="component" value="Unassembled WGS sequence"/>
</dbReference>
<evidence type="ECO:0000256" key="7">
    <source>
        <dbReference type="ARBA" id="ARBA00022989"/>
    </source>
</evidence>
<dbReference type="NCBIfam" id="TIGR00727">
    <property type="entry name" value="ISP4_OPT"/>
    <property type="match status" value="1"/>
</dbReference>
<feature type="compositionally biased region" description="Basic residues" evidence="9">
    <location>
        <begin position="106"/>
        <end position="115"/>
    </location>
</feature>
<feature type="transmembrane region" description="Helical" evidence="10">
    <location>
        <begin position="732"/>
        <end position="758"/>
    </location>
</feature>
<evidence type="ECO:0000256" key="5">
    <source>
        <dbReference type="ARBA" id="ARBA00022856"/>
    </source>
</evidence>
<dbReference type="GO" id="GO:0015031">
    <property type="term" value="P:protein transport"/>
    <property type="evidence" value="ECO:0007669"/>
    <property type="project" value="UniProtKB-KW"/>
</dbReference>
<feature type="transmembrane region" description="Helical" evidence="10">
    <location>
        <begin position="542"/>
        <end position="564"/>
    </location>
</feature>
<proteinExistence type="inferred from homology"/>
<evidence type="ECO:0000313" key="12">
    <source>
        <dbReference type="Proteomes" id="UP000246740"/>
    </source>
</evidence>
<dbReference type="Pfam" id="PF03169">
    <property type="entry name" value="OPT"/>
    <property type="match status" value="1"/>
</dbReference>